<dbReference type="EMBL" id="QKYT01000094">
    <property type="protein sequence ID" value="RIA93898.1"/>
    <property type="molecule type" value="Genomic_DNA"/>
</dbReference>
<comment type="caution">
    <text evidence="2">The sequence shown here is derived from an EMBL/GenBank/DDBJ whole genome shotgun (WGS) entry which is preliminary data.</text>
</comment>
<dbReference type="Proteomes" id="UP000265703">
    <property type="component" value="Unassembled WGS sequence"/>
</dbReference>
<reference evidence="2 3" key="1">
    <citation type="submission" date="2018-06" db="EMBL/GenBank/DDBJ databases">
        <title>Comparative genomics reveals the genomic features of Rhizophagus irregularis, R. cerebriforme, R. diaphanum and Gigaspora rosea, and their symbiotic lifestyle signature.</title>
        <authorList>
            <person name="Morin E."/>
            <person name="San Clemente H."/>
            <person name="Chen E.C.H."/>
            <person name="De La Providencia I."/>
            <person name="Hainaut M."/>
            <person name="Kuo A."/>
            <person name="Kohler A."/>
            <person name="Murat C."/>
            <person name="Tang N."/>
            <person name="Roy S."/>
            <person name="Loubradou J."/>
            <person name="Henrissat B."/>
            <person name="Grigoriev I.V."/>
            <person name="Corradi N."/>
            <person name="Roux C."/>
            <person name="Martin F.M."/>
        </authorList>
    </citation>
    <scope>NUCLEOTIDE SEQUENCE [LARGE SCALE GENOMIC DNA]</scope>
    <source>
        <strain evidence="2 3">DAOM 227022</strain>
    </source>
</reference>
<feature type="chain" id="PRO_5017258612" evidence="1">
    <location>
        <begin position="27"/>
        <end position="84"/>
    </location>
</feature>
<sequence>MLALQFGRRVLIVGVLVISVIWGVKAQNSGYDVPNSEAFIARYAQEYPTLPNVLLIATGHTTLCDSSVLKICQQGMDPDYPFNH</sequence>
<name>A0A397T6L0_9GLOM</name>
<evidence type="ECO:0000313" key="2">
    <source>
        <dbReference type="EMBL" id="RIA93898.1"/>
    </source>
</evidence>
<accession>A0A397T6L0</accession>
<keyword evidence="1" id="KW-0732">Signal</keyword>
<evidence type="ECO:0000256" key="1">
    <source>
        <dbReference type="SAM" id="SignalP"/>
    </source>
</evidence>
<gene>
    <name evidence="2" type="ORF">C1645_818759</name>
</gene>
<keyword evidence="3" id="KW-1185">Reference proteome</keyword>
<feature type="signal peptide" evidence="1">
    <location>
        <begin position="1"/>
        <end position="26"/>
    </location>
</feature>
<proteinExistence type="predicted"/>
<protein>
    <submittedName>
        <fullName evidence="2">Uncharacterized protein</fullName>
    </submittedName>
</protein>
<organism evidence="2 3">
    <name type="scientific">Glomus cerebriforme</name>
    <dbReference type="NCBI Taxonomy" id="658196"/>
    <lineage>
        <taxon>Eukaryota</taxon>
        <taxon>Fungi</taxon>
        <taxon>Fungi incertae sedis</taxon>
        <taxon>Mucoromycota</taxon>
        <taxon>Glomeromycotina</taxon>
        <taxon>Glomeromycetes</taxon>
        <taxon>Glomerales</taxon>
        <taxon>Glomeraceae</taxon>
        <taxon>Glomus</taxon>
    </lineage>
</organism>
<evidence type="ECO:0000313" key="3">
    <source>
        <dbReference type="Proteomes" id="UP000265703"/>
    </source>
</evidence>
<dbReference type="AlphaFoldDB" id="A0A397T6L0"/>